<evidence type="ECO:0000256" key="2">
    <source>
        <dbReference type="ARBA" id="ARBA00022692"/>
    </source>
</evidence>
<evidence type="ECO:0000256" key="4">
    <source>
        <dbReference type="ARBA" id="ARBA00023136"/>
    </source>
</evidence>
<feature type="transmembrane region" description="Helical" evidence="5">
    <location>
        <begin position="185"/>
        <end position="204"/>
    </location>
</feature>
<feature type="transmembrane region" description="Helical" evidence="5">
    <location>
        <begin position="76"/>
        <end position="98"/>
    </location>
</feature>
<keyword evidence="4 5" id="KW-0472">Membrane</keyword>
<dbReference type="Pfam" id="PF04932">
    <property type="entry name" value="Wzy_C"/>
    <property type="match status" value="1"/>
</dbReference>
<dbReference type="InterPro" id="IPR051533">
    <property type="entry name" value="WaaL-like"/>
</dbReference>
<organism evidence="7 8">
    <name type="scientific">Deinococcus aetherius</name>
    <dbReference type="NCBI Taxonomy" id="200252"/>
    <lineage>
        <taxon>Bacteria</taxon>
        <taxon>Thermotogati</taxon>
        <taxon>Deinococcota</taxon>
        <taxon>Deinococci</taxon>
        <taxon>Deinococcales</taxon>
        <taxon>Deinococcaceae</taxon>
        <taxon>Deinococcus</taxon>
    </lineage>
</organism>
<feature type="transmembrane region" description="Helical" evidence="5">
    <location>
        <begin position="430"/>
        <end position="451"/>
    </location>
</feature>
<evidence type="ECO:0000256" key="1">
    <source>
        <dbReference type="ARBA" id="ARBA00004141"/>
    </source>
</evidence>
<sequence length="503" mass="54958">MTQTQAHRPEGFTNTAPGLLLLALWVLPLLINPVVALSFDEVYLAPKVLWIYAALLPSALLVLWRYREALRNTRGLLILLAAWIGWLILSTLLNRAGWPGWWGTSDRADGMLMHLIYAVLLLAGFAWMRSNSEAPLLLGRTILLGGALLAVTSILQQVGLMGVPGEGAMAGVSATPYGGTLGNRGYMGGALALLLPVALATLAAQPRRGWHWLAVVLMTWGWAGSLTRGAWIAGALGLLWLLVWARPRPTFRTWAAVLFGVALSVVTVSVRGEGRAFNLSSDSNGTGQAIADSSGRRVLWQSALFGISKRPLFGWGTPALWQAMNERPVNELLEDTGQESPAKAEHPNPASMQAHHFVVTHLNVEREQTRNKPLASERQTGLRQDEPANVKRLNAAPTEAPRFLVIHPGGKRELVVLPINKVHNEYLDYALTYGLPAALLFTALVATALWSSRTFLPGISAGLLAYAAYLLTWPEIIRFAPLAWFMMGIALATQHKRRRDSRT</sequence>
<dbReference type="EMBL" id="AP026560">
    <property type="protein sequence ID" value="BDP42714.1"/>
    <property type="molecule type" value="Genomic_DNA"/>
</dbReference>
<accession>A0ABM8AFY0</accession>
<protein>
    <recommendedName>
        <fullName evidence="6">O-antigen ligase-related domain-containing protein</fullName>
    </recommendedName>
</protein>
<feature type="transmembrane region" description="Helical" evidence="5">
    <location>
        <begin position="251"/>
        <end position="270"/>
    </location>
</feature>
<dbReference type="Proteomes" id="UP001064971">
    <property type="component" value="Chromosome"/>
</dbReference>
<dbReference type="PANTHER" id="PTHR37422:SF13">
    <property type="entry name" value="LIPOPOLYSACCHARIDE BIOSYNTHESIS PROTEIN PA4999-RELATED"/>
    <property type="match status" value="1"/>
</dbReference>
<evidence type="ECO:0000313" key="7">
    <source>
        <dbReference type="EMBL" id="BDP42714.1"/>
    </source>
</evidence>
<feature type="transmembrane region" description="Helical" evidence="5">
    <location>
        <begin position="12"/>
        <end position="31"/>
    </location>
</feature>
<reference evidence="7" key="1">
    <citation type="submission" date="2022-07" db="EMBL/GenBank/DDBJ databases">
        <title>Complete Genome Sequence of the Radioresistant Bacterium Deinococcus aetherius ST0316, Isolated from the Air Dust collected in Lower Stratosphere above Japan.</title>
        <authorList>
            <person name="Satoh K."/>
            <person name="Hagiwara K."/>
            <person name="Katsumata K."/>
            <person name="Kubo A."/>
            <person name="Yokobori S."/>
            <person name="Yamagishi A."/>
            <person name="Oono Y."/>
            <person name="Narumi I."/>
        </authorList>
    </citation>
    <scope>NUCLEOTIDE SEQUENCE</scope>
    <source>
        <strain evidence="7">ST0316</strain>
    </source>
</reference>
<name>A0ABM8AFY0_9DEIO</name>
<dbReference type="InterPro" id="IPR007016">
    <property type="entry name" value="O-antigen_ligase-rel_domated"/>
</dbReference>
<comment type="subcellular location">
    <subcellularLocation>
        <location evidence="1">Membrane</location>
        <topology evidence="1">Multi-pass membrane protein</topology>
    </subcellularLocation>
</comment>
<keyword evidence="3 5" id="KW-1133">Transmembrane helix</keyword>
<keyword evidence="8" id="KW-1185">Reference proteome</keyword>
<evidence type="ECO:0000256" key="5">
    <source>
        <dbReference type="SAM" id="Phobius"/>
    </source>
</evidence>
<dbReference type="PANTHER" id="PTHR37422">
    <property type="entry name" value="TEICHURONIC ACID BIOSYNTHESIS PROTEIN TUAE"/>
    <property type="match status" value="1"/>
</dbReference>
<evidence type="ECO:0000313" key="8">
    <source>
        <dbReference type="Proteomes" id="UP001064971"/>
    </source>
</evidence>
<keyword evidence="2 5" id="KW-0812">Transmembrane</keyword>
<feature type="transmembrane region" description="Helical" evidence="5">
    <location>
        <begin position="110"/>
        <end position="130"/>
    </location>
</feature>
<proteinExistence type="predicted"/>
<feature type="domain" description="O-antigen ligase-related" evidence="6">
    <location>
        <begin position="213"/>
        <end position="329"/>
    </location>
</feature>
<evidence type="ECO:0000256" key="3">
    <source>
        <dbReference type="ARBA" id="ARBA00022989"/>
    </source>
</evidence>
<feature type="transmembrane region" description="Helical" evidence="5">
    <location>
        <begin position="43"/>
        <end position="64"/>
    </location>
</feature>
<feature type="transmembrane region" description="Helical" evidence="5">
    <location>
        <begin position="142"/>
        <end position="165"/>
    </location>
</feature>
<evidence type="ECO:0000259" key="6">
    <source>
        <dbReference type="Pfam" id="PF04932"/>
    </source>
</evidence>
<dbReference type="RefSeq" id="WP_264775397.1">
    <property type="nucleotide sequence ID" value="NZ_AP026560.1"/>
</dbReference>
<gene>
    <name evidence="7" type="ORF">DAETH_26830</name>
</gene>
<feature type="transmembrane region" description="Helical" evidence="5">
    <location>
        <begin position="463"/>
        <end position="492"/>
    </location>
</feature>